<protein>
    <submittedName>
        <fullName evidence="1">Phage protein</fullName>
    </submittedName>
</protein>
<dbReference type="EMBL" id="AP017972">
    <property type="protein sequence ID" value="BAW98341.1"/>
    <property type="molecule type" value="Genomic_DNA"/>
</dbReference>
<evidence type="ECO:0000313" key="2">
    <source>
        <dbReference type="Proteomes" id="UP000221243"/>
    </source>
</evidence>
<proteinExistence type="predicted"/>
<name>A0A1Q2U319_9CAUD</name>
<dbReference type="KEGG" id="vg:40075148"/>
<evidence type="ECO:0000313" key="1">
    <source>
        <dbReference type="EMBL" id="BAW98341.1"/>
    </source>
</evidence>
<dbReference type="OrthoDB" id="619at10239"/>
<dbReference type="InterPro" id="IPR046908">
    <property type="entry name" value="divDNApol"/>
</dbReference>
<organism evidence="1 2">
    <name type="scientific">Vibrio phage pTD1</name>
    <dbReference type="NCBI Taxonomy" id="1938577"/>
    <lineage>
        <taxon>Viruses</taxon>
        <taxon>Duplodnaviria</taxon>
        <taxon>Heunggongvirae</taxon>
        <taxon>Uroviricota</taxon>
        <taxon>Caudoviricetes</taxon>
        <taxon>Chimalliviridae</taxon>
        <taxon>Gorgonvirinae</taxon>
        <taxon>Tidunavirus</taxon>
        <taxon>Tidunavirus pTD1</taxon>
    </lineage>
</organism>
<dbReference type="SUPFAM" id="SSF56672">
    <property type="entry name" value="DNA/RNA polymerases"/>
    <property type="match status" value="1"/>
</dbReference>
<sequence length="690" mass="79247">MIQPMLSPFVDPDYHSDRNIVKHYHNQMTTYVQKRFGVTEEQARQVVKKNFRPNNGTYEDRKFKVLEKNKYGDRELKIMKATQFFENVHSNNYHLSPSLVGYKNSEEEQSVNSIGTERFLTLRKLYKGKRQDAKGSGDKWAEKTYDVIQNALKIFNNAQSGAMSSNGTPLVNKSGHTTLTSTCRGLTSTANICNEKLLAGNRLYNTFENTLQNIISTVQYSDLTRMQEVMDKLNMRHATVDEVMSMIRHSTGRYWRNASRMKIIEEMVSIFKPIELTALLCVMDLEGLRVTNRKVLYEFLDDFSKVPEIPEGAKEEDYPKPDNGDRYVLCVSKIVGKPSQLQLNHLNSWHLECEIKWKDFIEVFLKQEIPPSGVFSIKDMIREVVLTSDTDSSIYTVDTVVDEYTKDRATSLRTNGVLTYFVRMIAVHQHAQFSENMNVAKRFRYRLNMKNEYLFGAYVTTTMSKHYYATQLMVEGVMNKEVEMEIKGVHLRSAKIAANIKAFAHGLMREVLDAIHEHRQLDAADILFRAAELEREIIRDVEDGKWVWLTKSTIKDGEIYAKPESSVFQYHVLWERLFAKKYGHAPELPYTAIKVNAKTLNRASIKEWVDGLEPEMKAAATSHLGDTAKLTTIYVPEECLGATGIPKEVIQAADIRSIIKQNLKCVYAVLESLGLFIVNQKISRIISDEH</sequence>
<dbReference type="Pfam" id="PF20286">
    <property type="entry name" value="divDNApol"/>
    <property type="match status" value="1"/>
</dbReference>
<dbReference type="Proteomes" id="UP000221243">
    <property type="component" value="Segment"/>
</dbReference>
<dbReference type="InterPro" id="IPR043502">
    <property type="entry name" value="DNA/RNA_pol_sf"/>
</dbReference>
<accession>A0A1Q2U319</accession>
<reference evidence="1 2" key="1">
    <citation type="submission" date="2017-01" db="EMBL/GenBank/DDBJ databases">
        <title>Complete Genome Sequence of Vibrio Parahaemolyticus Bacteriophage pTD1.</title>
        <authorList>
            <person name="Midorikawa Y."/>
            <person name="Sano M."/>
        </authorList>
    </citation>
    <scope>NUCLEOTIDE SEQUENCE [LARGE SCALE GENOMIC DNA]</scope>
    <source>
        <strain evidence="1">PTD1</strain>
    </source>
</reference>
<keyword evidence="2" id="KW-1185">Reference proteome</keyword>
<dbReference type="GeneID" id="40075148"/>
<dbReference type="RefSeq" id="YP_009599419.1">
    <property type="nucleotide sequence ID" value="NC_041916.1"/>
</dbReference>